<comment type="caution">
    <text evidence="9">The sequence shown here is derived from an EMBL/GenBank/DDBJ whole genome shotgun (WGS) entry which is preliminary data.</text>
</comment>
<feature type="transmembrane region" description="Helical" evidence="7">
    <location>
        <begin position="129"/>
        <end position="158"/>
    </location>
</feature>
<dbReference type="RefSeq" id="WP_118097242.1">
    <property type="nucleotide sequence ID" value="NZ_CAUELN010000014.1"/>
</dbReference>
<evidence type="ECO:0000313" key="9">
    <source>
        <dbReference type="EMBL" id="RGS40742.1"/>
    </source>
</evidence>
<dbReference type="GO" id="GO:0005886">
    <property type="term" value="C:plasma membrane"/>
    <property type="evidence" value="ECO:0007669"/>
    <property type="project" value="UniProtKB-SubCell"/>
</dbReference>
<name>A0A395V6S6_9FIRM</name>
<accession>A0A395V6S6</accession>
<keyword evidence="6 7" id="KW-0472">Membrane</keyword>
<dbReference type="SUPFAM" id="SSF161098">
    <property type="entry name" value="MetI-like"/>
    <property type="match status" value="1"/>
</dbReference>
<feature type="domain" description="ABC transmembrane type-1" evidence="8">
    <location>
        <begin position="93"/>
        <end position="289"/>
    </location>
</feature>
<comment type="subcellular location">
    <subcellularLocation>
        <location evidence="1 7">Cell membrane</location>
        <topology evidence="1 7">Multi-pass membrane protein</topology>
    </subcellularLocation>
</comment>
<dbReference type="PANTHER" id="PTHR43163">
    <property type="entry name" value="DIPEPTIDE TRANSPORT SYSTEM PERMEASE PROTEIN DPPB-RELATED"/>
    <property type="match status" value="1"/>
</dbReference>
<evidence type="ECO:0000313" key="10">
    <source>
        <dbReference type="Proteomes" id="UP000266172"/>
    </source>
</evidence>
<dbReference type="InterPro" id="IPR045621">
    <property type="entry name" value="BPD_transp_1_N"/>
</dbReference>
<comment type="similarity">
    <text evidence="7">Belongs to the binding-protein-dependent transport system permease family.</text>
</comment>
<evidence type="ECO:0000256" key="6">
    <source>
        <dbReference type="ARBA" id="ARBA00023136"/>
    </source>
</evidence>
<organism evidence="9 10">
    <name type="scientific">Roseburia hominis</name>
    <dbReference type="NCBI Taxonomy" id="301301"/>
    <lineage>
        <taxon>Bacteria</taxon>
        <taxon>Bacillati</taxon>
        <taxon>Bacillota</taxon>
        <taxon>Clostridia</taxon>
        <taxon>Lachnospirales</taxon>
        <taxon>Lachnospiraceae</taxon>
        <taxon>Roseburia</taxon>
    </lineage>
</organism>
<protein>
    <submittedName>
        <fullName evidence="9">ABC transporter permease</fullName>
    </submittedName>
</protein>
<evidence type="ECO:0000256" key="4">
    <source>
        <dbReference type="ARBA" id="ARBA00022692"/>
    </source>
</evidence>
<dbReference type="PANTHER" id="PTHR43163:SF6">
    <property type="entry name" value="DIPEPTIDE TRANSPORT SYSTEM PERMEASE PROTEIN DPPB-RELATED"/>
    <property type="match status" value="1"/>
</dbReference>
<evidence type="ECO:0000256" key="2">
    <source>
        <dbReference type="ARBA" id="ARBA00022448"/>
    </source>
</evidence>
<dbReference type="GO" id="GO:0055085">
    <property type="term" value="P:transmembrane transport"/>
    <property type="evidence" value="ECO:0007669"/>
    <property type="project" value="InterPro"/>
</dbReference>
<keyword evidence="4 7" id="KW-0812">Transmembrane</keyword>
<keyword evidence="5 7" id="KW-1133">Transmembrane helix</keyword>
<proteinExistence type="inferred from homology"/>
<dbReference type="Pfam" id="PF19300">
    <property type="entry name" value="BPD_transp_1_N"/>
    <property type="match status" value="1"/>
</dbReference>
<dbReference type="InterPro" id="IPR000515">
    <property type="entry name" value="MetI-like"/>
</dbReference>
<dbReference type="Pfam" id="PF00528">
    <property type="entry name" value="BPD_transp_1"/>
    <property type="match status" value="1"/>
</dbReference>
<dbReference type="Proteomes" id="UP000266172">
    <property type="component" value="Unassembled WGS sequence"/>
</dbReference>
<dbReference type="PROSITE" id="PS50928">
    <property type="entry name" value="ABC_TM1"/>
    <property type="match status" value="1"/>
</dbReference>
<sequence length="303" mass="33539">MGKYIVKRVLLAIVSILIVSAITFFVMNIIPGGPFNKEKATSAEAQKVLEERYNLDKPIPEQYVIYMNNLLHGDWGVSLHSGRDIWGEISSRFKVSAKLGGMAALVAIVVGLVLGSIAALTRNRWPDRLIVFFTTLGTAMPSFVLATLLLLVFCLKLGWFPVWSSTSPNYVLPIIALSVYPMAYITRLTKTSMLDSLNQDYIRTARAKGVPGWKVIFKHALRNALIPVITYVGPMVAYILTGSMVVENIFTIGGLGSSFVTSITNRDYTMIMATTIFLAILMVVANLLTDIAYKFVDPRITFE</sequence>
<evidence type="ECO:0000256" key="1">
    <source>
        <dbReference type="ARBA" id="ARBA00004651"/>
    </source>
</evidence>
<evidence type="ECO:0000256" key="5">
    <source>
        <dbReference type="ARBA" id="ARBA00022989"/>
    </source>
</evidence>
<dbReference type="CDD" id="cd06261">
    <property type="entry name" value="TM_PBP2"/>
    <property type="match status" value="1"/>
</dbReference>
<reference evidence="9 10" key="1">
    <citation type="submission" date="2018-08" db="EMBL/GenBank/DDBJ databases">
        <title>A genome reference for cultivated species of the human gut microbiota.</title>
        <authorList>
            <person name="Zou Y."/>
            <person name="Xue W."/>
            <person name="Luo G."/>
        </authorList>
    </citation>
    <scope>NUCLEOTIDE SEQUENCE [LARGE SCALE GENOMIC DNA]</scope>
    <source>
        <strain evidence="9 10">AF22-12AC</strain>
    </source>
</reference>
<dbReference type="AlphaFoldDB" id="A0A395V6S6"/>
<dbReference type="InterPro" id="IPR035906">
    <property type="entry name" value="MetI-like_sf"/>
</dbReference>
<evidence type="ECO:0000259" key="8">
    <source>
        <dbReference type="PROSITE" id="PS50928"/>
    </source>
</evidence>
<gene>
    <name evidence="9" type="ORF">DWX93_08135</name>
</gene>
<feature type="transmembrane region" description="Helical" evidence="7">
    <location>
        <begin position="270"/>
        <end position="289"/>
    </location>
</feature>
<dbReference type="EMBL" id="QRVL01000005">
    <property type="protein sequence ID" value="RGS40742.1"/>
    <property type="molecule type" value="Genomic_DNA"/>
</dbReference>
<keyword evidence="2 7" id="KW-0813">Transport</keyword>
<feature type="transmembrane region" description="Helical" evidence="7">
    <location>
        <begin position="9"/>
        <end position="30"/>
    </location>
</feature>
<keyword evidence="3" id="KW-1003">Cell membrane</keyword>
<dbReference type="Gene3D" id="1.10.3720.10">
    <property type="entry name" value="MetI-like"/>
    <property type="match status" value="1"/>
</dbReference>
<evidence type="ECO:0000256" key="7">
    <source>
        <dbReference type="RuleBase" id="RU363032"/>
    </source>
</evidence>
<feature type="transmembrane region" description="Helical" evidence="7">
    <location>
        <begin position="99"/>
        <end position="120"/>
    </location>
</feature>
<evidence type="ECO:0000256" key="3">
    <source>
        <dbReference type="ARBA" id="ARBA00022475"/>
    </source>
</evidence>
<feature type="transmembrane region" description="Helical" evidence="7">
    <location>
        <begin position="170"/>
        <end position="189"/>
    </location>
</feature>
<feature type="transmembrane region" description="Helical" evidence="7">
    <location>
        <begin position="224"/>
        <end position="250"/>
    </location>
</feature>